<protein>
    <submittedName>
        <fullName evidence="1">Uncharacterized protein</fullName>
    </submittedName>
</protein>
<accession>A0A5Q2MJG3</accession>
<proteinExistence type="predicted"/>
<evidence type="ECO:0000313" key="2">
    <source>
        <dbReference type="Proteomes" id="UP000392064"/>
    </source>
</evidence>
<evidence type="ECO:0000313" key="1">
    <source>
        <dbReference type="EMBL" id="QGG41853.1"/>
    </source>
</evidence>
<dbReference type="RefSeq" id="WP_153653118.1">
    <property type="nucleotide sequence ID" value="NZ_CP045737.1"/>
</dbReference>
<dbReference type="AlphaFoldDB" id="A0A5Q2MJG3"/>
<dbReference type="EMBL" id="CP045737">
    <property type="protein sequence ID" value="QGG41853.1"/>
    <property type="molecule type" value="Genomic_DNA"/>
</dbReference>
<gene>
    <name evidence="1" type="ORF">GEV26_11020</name>
</gene>
<reference evidence="1 2" key="1">
    <citation type="submission" date="2019-11" db="EMBL/GenBank/DDBJ databases">
        <authorList>
            <person name="Li J."/>
        </authorList>
    </citation>
    <scope>NUCLEOTIDE SEQUENCE [LARGE SCALE GENOMIC DNA]</scope>
    <source>
        <strain evidence="1 2">MF47</strain>
    </source>
</reference>
<keyword evidence="2" id="KW-1185">Reference proteome</keyword>
<name>A0A5Q2MJG3_9ACTN</name>
<sequence>MPTLRTEYVQDEFVASAEYQRVHDISDKLLEHLNEPAARELLVAANMPGTSSAMVQNSFGRFSADLGFVDEAKGLFAEYPNKALRPDFFLRLGDTGILMEVERGKTTTNNMDLLDMWKCHLCVHAHYLFLMVPQALMHNASMSPKKEYNYVVKRLESFFVKGNHTNVRAVHIFGY</sequence>
<organism evidence="1 2">
    <name type="scientific">Aeromicrobium yanjiei</name>
    <dbReference type="NCBI Taxonomy" id="2662028"/>
    <lineage>
        <taxon>Bacteria</taxon>
        <taxon>Bacillati</taxon>
        <taxon>Actinomycetota</taxon>
        <taxon>Actinomycetes</taxon>
        <taxon>Propionibacteriales</taxon>
        <taxon>Nocardioidaceae</taxon>
        <taxon>Aeromicrobium</taxon>
    </lineage>
</organism>
<dbReference type="Proteomes" id="UP000392064">
    <property type="component" value="Chromosome"/>
</dbReference>
<dbReference type="KEGG" id="aef:GEV26_11020"/>